<dbReference type="EMBL" id="CAJOBI010328308">
    <property type="protein sequence ID" value="CAF5194947.1"/>
    <property type="molecule type" value="Genomic_DNA"/>
</dbReference>
<evidence type="ECO:0000313" key="1">
    <source>
        <dbReference type="EMBL" id="CAF5194947.1"/>
    </source>
</evidence>
<organism evidence="1 2">
    <name type="scientific">Rotaria magnacalcarata</name>
    <dbReference type="NCBI Taxonomy" id="392030"/>
    <lineage>
        <taxon>Eukaryota</taxon>
        <taxon>Metazoa</taxon>
        <taxon>Spiralia</taxon>
        <taxon>Gnathifera</taxon>
        <taxon>Rotifera</taxon>
        <taxon>Eurotatoria</taxon>
        <taxon>Bdelloidea</taxon>
        <taxon>Philodinida</taxon>
        <taxon>Philodinidae</taxon>
        <taxon>Rotaria</taxon>
    </lineage>
</organism>
<reference evidence="1" key="1">
    <citation type="submission" date="2021-02" db="EMBL/GenBank/DDBJ databases">
        <authorList>
            <person name="Nowell W R."/>
        </authorList>
    </citation>
    <scope>NUCLEOTIDE SEQUENCE</scope>
</reference>
<dbReference type="Proteomes" id="UP000676336">
    <property type="component" value="Unassembled WGS sequence"/>
</dbReference>
<evidence type="ECO:0000313" key="2">
    <source>
        <dbReference type="Proteomes" id="UP000676336"/>
    </source>
</evidence>
<name>A0A8S3I6A3_9BILA</name>
<comment type="caution">
    <text evidence="1">The sequence shown here is derived from an EMBL/GenBank/DDBJ whole genome shotgun (WGS) entry which is preliminary data.</text>
</comment>
<dbReference type="AlphaFoldDB" id="A0A8S3I6A3"/>
<protein>
    <submittedName>
        <fullName evidence="1">Uncharacterized protein</fullName>
    </submittedName>
</protein>
<feature type="non-terminal residue" evidence="1">
    <location>
        <position position="1"/>
    </location>
</feature>
<gene>
    <name evidence="1" type="ORF">SMN809_LOCUS73639</name>
</gene>
<sequence>MRFICLPNAETTGQPQPISQGVVSSWINPSHQNTYQAISRMLVKLSIWNEIGTDWQLDATFRNNLTGAIFGG</sequence>
<accession>A0A8S3I6A3</accession>
<proteinExistence type="predicted"/>